<dbReference type="SUPFAM" id="SSF46894">
    <property type="entry name" value="C-terminal effector domain of the bipartite response regulators"/>
    <property type="match status" value="1"/>
</dbReference>
<dbReference type="GO" id="GO:0006355">
    <property type="term" value="P:regulation of DNA-templated transcription"/>
    <property type="evidence" value="ECO:0007669"/>
    <property type="project" value="InterPro"/>
</dbReference>
<dbReference type="EMBL" id="JAPJUH010000001">
    <property type="protein sequence ID" value="MCX3263750.1"/>
    <property type="molecule type" value="Genomic_DNA"/>
</dbReference>
<dbReference type="GO" id="GO:0003677">
    <property type="term" value="F:DNA binding"/>
    <property type="evidence" value="ECO:0007669"/>
    <property type="project" value="InterPro"/>
</dbReference>
<evidence type="ECO:0000259" key="1">
    <source>
        <dbReference type="PROSITE" id="PS50043"/>
    </source>
</evidence>
<dbReference type="InterPro" id="IPR036388">
    <property type="entry name" value="WH-like_DNA-bd_sf"/>
</dbReference>
<dbReference type="Proteomes" id="UP001142592">
    <property type="component" value="Unassembled WGS sequence"/>
</dbReference>
<dbReference type="Pfam" id="PF00196">
    <property type="entry name" value="GerE"/>
    <property type="match status" value="1"/>
</dbReference>
<name>A0A9X3DAT5_9SPHI</name>
<feature type="domain" description="HTH luxR-type" evidence="1">
    <location>
        <begin position="1"/>
        <end position="61"/>
    </location>
</feature>
<dbReference type="RefSeq" id="WP_157258972.1">
    <property type="nucleotide sequence ID" value="NZ_JAPJUH010000001.1"/>
</dbReference>
<accession>A0A9X3DAT5</accession>
<comment type="caution">
    <text evidence="2">The sequence shown here is derived from an EMBL/GenBank/DDBJ whole genome shotgun (WGS) entry which is preliminary data.</text>
</comment>
<evidence type="ECO:0000313" key="2">
    <source>
        <dbReference type="EMBL" id="MCX3263750.1"/>
    </source>
</evidence>
<proteinExistence type="predicted"/>
<dbReference type="InterPro" id="IPR016032">
    <property type="entry name" value="Sig_transdc_resp-reg_C-effctor"/>
</dbReference>
<dbReference type="PROSITE" id="PS50043">
    <property type="entry name" value="HTH_LUXR_2"/>
    <property type="match status" value="1"/>
</dbReference>
<keyword evidence="3" id="KW-1185">Reference proteome</keyword>
<dbReference type="InterPro" id="IPR000792">
    <property type="entry name" value="Tscrpt_reg_LuxR_C"/>
</dbReference>
<evidence type="ECO:0000313" key="3">
    <source>
        <dbReference type="Proteomes" id="UP001142592"/>
    </source>
</evidence>
<reference evidence="2" key="1">
    <citation type="submission" date="2022-11" db="EMBL/GenBank/DDBJ databases">
        <authorList>
            <person name="Graham C."/>
            <person name="Newman J.D."/>
        </authorList>
    </citation>
    <scope>NUCLEOTIDE SEQUENCE</scope>
    <source>
        <strain evidence="2">DSM 19486</strain>
    </source>
</reference>
<organism evidence="2 3">
    <name type="scientific">Pedobacter agri</name>
    <dbReference type="NCBI Taxonomy" id="454586"/>
    <lineage>
        <taxon>Bacteria</taxon>
        <taxon>Pseudomonadati</taxon>
        <taxon>Bacteroidota</taxon>
        <taxon>Sphingobacteriia</taxon>
        <taxon>Sphingobacteriales</taxon>
        <taxon>Sphingobacteriaceae</taxon>
        <taxon>Pedobacter</taxon>
    </lineage>
</organism>
<sequence length="65" mass="7223">MGIDETERKVIELVASGLTNLEISKELQTKPGVVEKLRKNLITKTRTKNSASLVSFAYKYGLLKA</sequence>
<dbReference type="Gene3D" id="1.10.10.10">
    <property type="entry name" value="Winged helix-like DNA-binding domain superfamily/Winged helix DNA-binding domain"/>
    <property type="match status" value="1"/>
</dbReference>
<protein>
    <submittedName>
        <fullName evidence="2">LuxR C-terminal-related transcriptional regulator</fullName>
    </submittedName>
</protein>
<dbReference type="SMART" id="SM00421">
    <property type="entry name" value="HTH_LUXR"/>
    <property type="match status" value="1"/>
</dbReference>
<dbReference type="AlphaFoldDB" id="A0A9X3DAT5"/>
<gene>
    <name evidence="2" type="ORF">OQZ29_03280</name>
</gene>